<feature type="chain" id="PRO_5036688023" evidence="1">
    <location>
        <begin position="20"/>
        <end position="152"/>
    </location>
</feature>
<feature type="signal peptide" evidence="1">
    <location>
        <begin position="1"/>
        <end position="19"/>
    </location>
</feature>
<proteinExistence type="predicted"/>
<dbReference type="Proteomes" id="UP000887566">
    <property type="component" value="Unplaced"/>
</dbReference>
<sequence>MEPTKTALLMLVMTISCYGQGEDGAGVIVSGGGHPGFCERVDCGPGQRCRSDWQLGKAICERIPTSGGGCNCPPLRSIRNRDRNTLSFSGGSCKQTVKCTRTVSQDYVFLGFFNFGRQVTRTSNFPNFATHDVTCSGRAWLVQGQPFDEFDC</sequence>
<protein>
    <submittedName>
        <fullName evidence="3">Secreted protein</fullName>
    </submittedName>
</protein>
<accession>A0A914VV44</accession>
<keyword evidence="1" id="KW-0732">Signal</keyword>
<organism evidence="2 3">
    <name type="scientific">Plectus sambesii</name>
    <dbReference type="NCBI Taxonomy" id="2011161"/>
    <lineage>
        <taxon>Eukaryota</taxon>
        <taxon>Metazoa</taxon>
        <taxon>Ecdysozoa</taxon>
        <taxon>Nematoda</taxon>
        <taxon>Chromadorea</taxon>
        <taxon>Plectida</taxon>
        <taxon>Plectina</taxon>
        <taxon>Plectoidea</taxon>
        <taxon>Plectidae</taxon>
        <taxon>Plectus</taxon>
    </lineage>
</organism>
<dbReference type="AlphaFoldDB" id="A0A914VV44"/>
<dbReference type="PROSITE" id="PS51257">
    <property type="entry name" value="PROKAR_LIPOPROTEIN"/>
    <property type="match status" value="1"/>
</dbReference>
<reference evidence="3" key="1">
    <citation type="submission" date="2022-11" db="UniProtKB">
        <authorList>
            <consortium name="WormBaseParasite"/>
        </authorList>
    </citation>
    <scope>IDENTIFICATION</scope>
</reference>
<evidence type="ECO:0000313" key="3">
    <source>
        <dbReference type="WBParaSite" id="PSAMB.scaffold2448size23179.g17919.t1"/>
    </source>
</evidence>
<evidence type="ECO:0000256" key="1">
    <source>
        <dbReference type="SAM" id="SignalP"/>
    </source>
</evidence>
<name>A0A914VV44_9BILA</name>
<dbReference type="WBParaSite" id="PSAMB.scaffold2448size23179.g17919.t1">
    <property type="protein sequence ID" value="PSAMB.scaffold2448size23179.g17919.t1"/>
    <property type="gene ID" value="PSAMB.scaffold2448size23179.g17919"/>
</dbReference>
<evidence type="ECO:0000313" key="2">
    <source>
        <dbReference type="Proteomes" id="UP000887566"/>
    </source>
</evidence>
<keyword evidence="2" id="KW-1185">Reference proteome</keyword>